<evidence type="ECO:0008006" key="3">
    <source>
        <dbReference type="Google" id="ProtNLM"/>
    </source>
</evidence>
<evidence type="ECO:0000313" key="1">
    <source>
        <dbReference type="EMBL" id="PFG16859.1"/>
    </source>
</evidence>
<dbReference type="EMBL" id="PDJC01000001">
    <property type="protein sequence ID" value="PFG16859.1"/>
    <property type="molecule type" value="Genomic_DNA"/>
</dbReference>
<reference evidence="1 2" key="1">
    <citation type="submission" date="2017-10" db="EMBL/GenBank/DDBJ databases">
        <title>Sequencing the genomes of 1000 actinobacteria strains.</title>
        <authorList>
            <person name="Klenk H.-P."/>
        </authorList>
    </citation>
    <scope>NUCLEOTIDE SEQUENCE [LARGE SCALE GENOMIC DNA]</scope>
    <source>
        <strain evidence="1 2">DSM 15597</strain>
    </source>
</reference>
<dbReference type="InterPro" id="IPR039968">
    <property type="entry name" value="BcerS-like"/>
</dbReference>
<comment type="caution">
    <text evidence="1">The sequence shown here is derived from an EMBL/GenBank/DDBJ whole genome shotgun (WGS) entry which is preliminary data.</text>
</comment>
<accession>A0A2A9CTI6</accession>
<dbReference type="RefSeq" id="WP_098460353.1">
    <property type="nucleotide sequence ID" value="NZ_PDJC01000001.1"/>
</dbReference>
<name>A0A2A9CTI6_9ACTN</name>
<protein>
    <recommendedName>
        <fullName evidence="3">N-acetyltransferase domain-containing protein</fullName>
    </recommendedName>
</protein>
<evidence type="ECO:0000313" key="2">
    <source>
        <dbReference type="Proteomes" id="UP000226079"/>
    </source>
</evidence>
<organism evidence="1 2">
    <name type="scientific">Propionicimonas paludicola</name>
    <dbReference type="NCBI Taxonomy" id="185243"/>
    <lineage>
        <taxon>Bacteria</taxon>
        <taxon>Bacillati</taxon>
        <taxon>Actinomycetota</taxon>
        <taxon>Actinomycetes</taxon>
        <taxon>Propionibacteriales</taxon>
        <taxon>Nocardioidaceae</taxon>
        <taxon>Propionicimonas</taxon>
    </lineage>
</organism>
<sequence>MTTRQLDNLAVATATTSEYLAFVRRLYEGERGYCATSEFTLMSALERSTGFFASCWLRPVLVHCGGVPVAAGILVHDRALGVLQIAFFEALPDVQAAVDALLAEACAEAQRRALDGVVVGLNGHLSVGVGILTDGFHRGTFSSPWNKPYYASYFSDLERQGLTAFGGQVSEAVRRVRAAATAPAEGVAVRPTDGRHWDAELETFRELCDATLGTTHLYAPTTTGHFVDLMGDLVPFLRPENLLFAMAGGREVGFVFWHPDYNEVLPTGRPLSVPGIAWRFFTRRRRIRTVVVNAIGALADAPHGTTAALLRRLADEVDGRYDTYETCFVWDGNTASRGINRYIAAHPTRRYAVWMTR</sequence>
<dbReference type="Proteomes" id="UP000226079">
    <property type="component" value="Unassembled WGS sequence"/>
</dbReference>
<gene>
    <name evidence="1" type="ORF">ATK74_1414</name>
</gene>
<keyword evidence="2" id="KW-1185">Reference proteome</keyword>
<dbReference type="PANTHER" id="PTHR41368:SF1">
    <property type="entry name" value="PROTEIN YGHO"/>
    <property type="match status" value="1"/>
</dbReference>
<dbReference type="AlphaFoldDB" id="A0A2A9CTI6"/>
<dbReference type="OrthoDB" id="9806005at2"/>
<proteinExistence type="predicted"/>
<dbReference type="PANTHER" id="PTHR41368">
    <property type="entry name" value="PROTEIN YGHO"/>
    <property type="match status" value="1"/>
</dbReference>